<evidence type="ECO:0000313" key="2">
    <source>
        <dbReference type="EMBL" id="PMD51302.1"/>
    </source>
</evidence>
<dbReference type="InParanoid" id="A0A2J6SKK5"/>
<gene>
    <name evidence="2" type="ORF">K444DRAFT_620424</name>
</gene>
<name>A0A2J6SKK5_9HELO</name>
<dbReference type="EMBL" id="KZ613912">
    <property type="protein sequence ID" value="PMD51302.1"/>
    <property type="molecule type" value="Genomic_DNA"/>
</dbReference>
<dbReference type="AlphaFoldDB" id="A0A2J6SKK5"/>
<feature type="region of interest" description="Disordered" evidence="1">
    <location>
        <begin position="77"/>
        <end position="96"/>
    </location>
</feature>
<evidence type="ECO:0000256" key="1">
    <source>
        <dbReference type="SAM" id="MobiDB-lite"/>
    </source>
</evidence>
<evidence type="ECO:0000313" key="3">
    <source>
        <dbReference type="Proteomes" id="UP000235371"/>
    </source>
</evidence>
<dbReference type="Proteomes" id="UP000235371">
    <property type="component" value="Unassembled WGS sequence"/>
</dbReference>
<proteinExistence type="predicted"/>
<keyword evidence="3" id="KW-1185">Reference proteome</keyword>
<organism evidence="2 3">
    <name type="scientific">Hyaloscypha bicolor E</name>
    <dbReference type="NCBI Taxonomy" id="1095630"/>
    <lineage>
        <taxon>Eukaryota</taxon>
        <taxon>Fungi</taxon>
        <taxon>Dikarya</taxon>
        <taxon>Ascomycota</taxon>
        <taxon>Pezizomycotina</taxon>
        <taxon>Leotiomycetes</taxon>
        <taxon>Helotiales</taxon>
        <taxon>Hyaloscyphaceae</taxon>
        <taxon>Hyaloscypha</taxon>
        <taxon>Hyaloscypha bicolor</taxon>
    </lineage>
</organism>
<accession>A0A2J6SKK5</accession>
<sequence length="123" mass="13503">MSWQYKSITLRYRATFTTTALSPIIHHPGSLFSSIPSRVVVPDASSWSPSFRLPIPDVAARTHTTLAHSPALLSAPNMRFSSQYNPSPQQRKPQSTAEEVFLHSLSGLNFSGSGKIFSSRCAI</sequence>
<feature type="compositionally biased region" description="Polar residues" evidence="1">
    <location>
        <begin position="79"/>
        <end position="96"/>
    </location>
</feature>
<dbReference type="RefSeq" id="XP_024728206.1">
    <property type="nucleotide sequence ID" value="XM_024881706.1"/>
</dbReference>
<reference evidence="2 3" key="1">
    <citation type="submission" date="2016-04" db="EMBL/GenBank/DDBJ databases">
        <title>A degradative enzymes factory behind the ericoid mycorrhizal symbiosis.</title>
        <authorList>
            <consortium name="DOE Joint Genome Institute"/>
            <person name="Martino E."/>
            <person name="Morin E."/>
            <person name="Grelet G."/>
            <person name="Kuo A."/>
            <person name="Kohler A."/>
            <person name="Daghino S."/>
            <person name="Barry K."/>
            <person name="Choi C."/>
            <person name="Cichocki N."/>
            <person name="Clum A."/>
            <person name="Copeland A."/>
            <person name="Hainaut M."/>
            <person name="Haridas S."/>
            <person name="Labutti K."/>
            <person name="Lindquist E."/>
            <person name="Lipzen A."/>
            <person name="Khouja H.-R."/>
            <person name="Murat C."/>
            <person name="Ohm R."/>
            <person name="Olson A."/>
            <person name="Spatafora J."/>
            <person name="Veneault-Fourrey C."/>
            <person name="Henrissat B."/>
            <person name="Grigoriev I."/>
            <person name="Martin F."/>
            <person name="Perotto S."/>
        </authorList>
    </citation>
    <scope>NUCLEOTIDE SEQUENCE [LARGE SCALE GENOMIC DNA]</scope>
    <source>
        <strain evidence="2 3">E</strain>
    </source>
</reference>
<protein>
    <submittedName>
        <fullName evidence="2">Uncharacterized protein</fullName>
    </submittedName>
</protein>
<dbReference type="GeneID" id="36589783"/>